<feature type="compositionally biased region" description="Basic and acidic residues" evidence="1">
    <location>
        <begin position="17"/>
        <end position="49"/>
    </location>
</feature>
<evidence type="ECO:0000256" key="1">
    <source>
        <dbReference type="SAM" id="MobiDB-lite"/>
    </source>
</evidence>
<dbReference type="EMBL" id="GBRH01276320">
    <property type="protein sequence ID" value="JAD21575.1"/>
    <property type="molecule type" value="Transcribed_RNA"/>
</dbReference>
<dbReference type="AlphaFoldDB" id="A0A0A8Y8J4"/>
<reference evidence="2" key="1">
    <citation type="submission" date="2014-09" db="EMBL/GenBank/DDBJ databases">
        <authorList>
            <person name="Magalhaes I.L.F."/>
            <person name="Oliveira U."/>
            <person name="Santos F.R."/>
            <person name="Vidigal T.H.D.A."/>
            <person name="Brescovit A.D."/>
            <person name="Santos A.J."/>
        </authorList>
    </citation>
    <scope>NUCLEOTIDE SEQUENCE</scope>
    <source>
        <tissue evidence="2">Shoot tissue taken approximately 20 cm above the soil surface</tissue>
    </source>
</reference>
<accession>A0A0A8Y8J4</accession>
<sequence>MMTEMWKKRSQGVTRAKRGEESRNLLKLNEDPPMECKRAGKTSKKEAGKRIYFPRTY</sequence>
<feature type="region of interest" description="Disordered" evidence="1">
    <location>
        <begin position="1"/>
        <end position="57"/>
    </location>
</feature>
<proteinExistence type="predicted"/>
<reference evidence="2" key="2">
    <citation type="journal article" date="2015" name="Data Brief">
        <title>Shoot transcriptome of the giant reed, Arundo donax.</title>
        <authorList>
            <person name="Barrero R.A."/>
            <person name="Guerrero F.D."/>
            <person name="Moolhuijzen P."/>
            <person name="Goolsby J.A."/>
            <person name="Tidwell J."/>
            <person name="Bellgard S.E."/>
            <person name="Bellgard M.I."/>
        </authorList>
    </citation>
    <scope>NUCLEOTIDE SEQUENCE</scope>
    <source>
        <tissue evidence="2">Shoot tissue taken approximately 20 cm above the soil surface</tissue>
    </source>
</reference>
<protein>
    <submittedName>
        <fullName evidence="2">Uncharacterized protein</fullName>
    </submittedName>
</protein>
<name>A0A0A8Y8J4_ARUDO</name>
<evidence type="ECO:0000313" key="2">
    <source>
        <dbReference type="EMBL" id="JAD21575.1"/>
    </source>
</evidence>
<organism evidence="2">
    <name type="scientific">Arundo donax</name>
    <name type="common">Giant reed</name>
    <name type="synonym">Donax arundinaceus</name>
    <dbReference type="NCBI Taxonomy" id="35708"/>
    <lineage>
        <taxon>Eukaryota</taxon>
        <taxon>Viridiplantae</taxon>
        <taxon>Streptophyta</taxon>
        <taxon>Embryophyta</taxon>
        <taxon>Tracheophyta</taxon>
        <taxon>Spermatophyta</taxon>
        <taxon>Magnoliopsida</taxon>
        <taxon>Liliopsida</taxon>
        <taxon>Poales</taxon>
        <taxon>Poaceae</taxon>
        <taxon>PACMAD clade</taxon>
        <taxon>Arundinoideae</taxon>
        <taxon>Arundineae</taxon>
        <taxon>Arundo</taxon>
    </lineage>
</organism>